<dbReference type="Proteomes" id="UP000289841">
    <property type="component" value="Chromosome"/>
</dbReference>
<gene>
    <name evidence="10" type="ORF">NCTC10138_01456</name>
</gene>
<keyword evidence="4" id="KW-0762">Sugar transport</keyword>
<evidence type="ECO:0000256" key="7">
    <source>
        <dbReference type="ARBA" id="ARBA00023136"/>
    </source>
</evidence>
<feature type="transmembrane region" description="Helical" evidence="8">
    <location>
        <begin position="200"/>
        <end position="219"/>
    </location>
</feature>
<evidence type="ECO:0000256" key="2">
    <source>
        <dbReference type="ARBA" id="ARBA00022448"/>
    </source>
</evidence>
<proteinExistence type="predicted"/>
<dbReference type="GO" id="GO:0005886">
    <property type="term" value="C:plasma membrane"/>
    <property type="evidence" value="ECO:0007669"/>
    <property type="project" value="UniProtKB-SubCell"/>
</dbReference>
<evidence type="ECO:0000256" key="1">
    <source>
        <dbReference type="ARBA" id="ARBA00004651"/>
    </source>
</evidence>
<evidence type="ECO:0000256" key="8">
    <source>
        <dbReference type="SAM" id="Phobius"/>
    </source>
</evidence>
<keyword evidence="11" id="KW-1185">Reference proteome</keyword>
<evidence type="ECO:0000256" key="6">
    <source>
        <dbReference type="ARBA" id="ARBA00022989"/>
    </source>
</evidence>
<evidence type="ECO:0000256" key="3">
    <source>
        <dbReference type="ARBA" id="ARBA00022475"/>
    </source>
</evidence>
<dbReference type="KEGG" id="aaxa:NCTC10138_01456"/>
<accession>A0A449BF66</accession>
<feature type="transmembrane region" description="Helical" evidence="8">
    <location>
        <begin position="168"/>
        <end position="193"/>
    </location>
</feature>
<sequence length="339" mass="36335">MKTFIIKTLNGMAYGLFATLIIGVIFQQIGMLLKVSFLSQDLYNLLTRLMGIGIGLGIAVSLKKEGLSLVVMAIVGSISSTFALSINPLSINTTIPPSNPLTVYFVCIFTLVIAEKILRRKTAIDIMLIPFVYVCISLILTLVLSYPLNTVNYYISKFVNAATNFSPFIMSIIIAVSMGIILTSPVSSAAIAFSISLTGIAAGAAVVGTCIQMVGIAIQSKRDNNLGKVITIGIGTSMLQFKNIIKKPILWLPTALSSMIIAPIAVSLGFESNTAGAGMGTAGLVGPLQSLFYMNYSTKSFISIIIIIVIGGLLVYIFDKIMYKKGIIHLGDFYLDDNL</sequence>
<dbReference type="InterPro" id="IPR003352">
    <property type="entry name" value="PTS_EIIC"/>
</dbReference>
<feature type="transmembrane region" description="Helical" evidence="8">
    <location>
        <begin position="12"/>
        <end position="33"/>
    </location>
</feature>
<feature type="domain" description="Phosphotransferase system EIIC" evidence="9">
    <location>
        <begin position="6"/>
        <end position="333"/>
    </location>
</feature>
<keyword evidence="7 8" id="KW-0472">Membrane</keyword>
<dbReference type="EMBL" id="LR215048">
    <property type="protein sequence ID" value="VEU81065.1"/>
    <property type="molecule type" value="Genomic_DNA"/>
</dbReference>
<dbReference type="GO" id="GO:0008982">
    <property type="term" value="F:protein-N(PI)-phosphohistidine-sugar phosphotransferase activity"/>
    <property type="evidence" value="ECO:0007669"/>
    <property type="project" value="InterPro"/>
</dbReference>
<dbReference type="AlphaFoldDB" id="A0A449BF66"/>
<dbReference type="GO" id="GO:0009401">
    <property type="term" value="P:phosphoenolpyruvate-dependent sugar phosphotransferase system"/>
    <property type="evidence" value="ECO:0007669"/>
    <property type="project" value="InterPro"/>
</dbReference>
<keyword evidence="5 8" id="KW-0812">Transmembrane</keyword>
<feature type="transmembrane region" description="Helical" evidence="8">
    <location>
        <begin position="130"/>
        <end position="148"/>
    </location>
</feature>
<evidence type="ECO:0000256" key="5">
    <source>
        <dbReference type="ARBA" id="ARBA00022692"/>
    </source>
</evidence>
<keyword evidence="3" id="KW-1003">Cell membrane</keyword>
<evidence type="ECO:0000256" key="4">
    <source>
        <dbReference type="ARBA" id="ARBA00022597"/>
    </source>
</evidence>
<dbReference type="OrthoDB" id="396983at2"/>
<dbReference type="RefSeq" id="WP_026389977.1">
    <property type="nucleotide sequence ID" value="NZ_LR215048.1"/>
</dbReference>
<feature type="transmembrane region" description="Helical" evidence="8">
    <location>
        <begin position="45"/>
        <end position="62"/>
    </location>
</feature>
<evidence type="ECO:0000259" key="9">
    <source>
        <dbReference type="Pfam" id="PF13303"/>
    </source>
</evidence>
<feature type="transmembrane region" description="Helical" evidence="8">
    <location>
        <begin position="69"/>
        <end position="89"/>
    </location>
</feature>
<feature type="transmembrane region" description="Helical" evidence="8">
    <location>
        <begin position="300"/>
        <end position="318"/>
    </location>
</feature>
<dbReference type="STRING" id="1278311.GCA_000428705_00148"/>
<dbReference type="Pfam" id="PF13303">
    <property type="entry name" value="PTS_EIIC_2"/>
    <property type="match status" value="1"/>
</dbReference>
<evidence type="ECO:0000313" key="10">
    <source>
        <dbReference type="EMBL" id="VEU81065.1"/>
    </source>
</evidence>
<reference evidence="10 11" key="1">
    <citation type="submission" date="2019-01" db="EMBL/GenBank/DDBJ databases">
        <authorList>
            <consortium name="Pathogen Informatics"/>
        </authorList>
    </citation>
    <scope>NUCLEOTIDE SEQUENCE [LARGE SCALE GENOMIC DNA]</scope>
    <source>
        <strain evidence="10 11">NCTC10138</strain>
    </source>
</reference>
<keyword evidence="2" id="KW-0813">Transport</keyword>
<organism evidence="10 11">
    <name type="scientific">Haploplasma axanthum</name>
    <name type="common">Acholeplasma axanthum</name>
    <dbReference type="NCBI Taxonomy" id="29552"/>
    <lineage>
        <taxon>Bacteria</taxon>
        <taxon>Bacillati</taxon>
        <taxon>Mycoplasmatota</taxon>
        <taxon>Mollicutes</taxon>
        <taxon>Acholeplasmatales</taxon>
        <taxon>Acholeplasmataceae</taxon>
        <taxon>Haploplasma</taxon>
    </lineage>
</organism>
<evidence type="ECO:0000313" key="11">
    <source>
        <dbReference type="Proteomes" id="UP000289841"/>
    </source>
</evidence>
<protein>
    <submittedName>
        <fullName evidence="10">Predicted membrane protein, putative toxin regulator</fullName>
    </submittedName>
</protein>
<feature type="transmembrane region" description="Helical" evidence="8">
    <location>
        <begin position="249"/>
        <end position="270"/>
    </location>
</feature>
<name>A0A449BF66_HAPAX</name>
<comment type="subcellular location">
    <subcellularLocation>
        <location evidence="1">Cell membrane</location>
        <topology evidence="1">Multi-pass membrane protein</topology>
    </subcellularLocation>
</comment>
<keyword evidence="6 8" id="KW-1133">Transmembrane helix</keyword>